<sequence length="1265" mass="144585">MVVRLKFNQKIFPSAGKPIAVSELVKRLKDLHNELSRLDQVELDLASLDSVAKDLIQPQLVTHKDKGVRAYVAVCLADVFRLYAPNPPYGERQLKEAFQFFLKQLELLRDNTEDNAFFQQQYYLLESLSTVRSILCLADIHDGQEELVRELFNCAFRIIRPDHSKNVFMCLLDILQQVVEEFRSLPVEAVEAIVSRFEPQKEKNTAAFDLAVDLCKNTAEFLQRYFATHFSDIILRAKEENDVETVISAHKSIVSIHRSAPAVLDRLIPVLEDETMTENDQIRLAATDSLGQMLFEKGSTLAKAMPTALQKWLGRAKDKDVMVRLKMIERVSDIYRNHPDFTKDADDILAMKARDPDDRVRTAVVHIISKLDPLAISHLGTVVLRELEQRCKDKKTGTRHVAIKAMGRIFKLSYAEMTKSELQPLIPKKSFSWIPGAILELLYLNESEVTAQVEKVLAEDILESEDVETRVSRLLWIVTQLNDNAYTALIAVIGKQPTFSKDVSYYLDICSKYNRGIIDDGKHKEKPKSQQEQEEREISRQLNEIQNYLAERLGDPKKTLPALQKFSTTNDRHLYELIRKLISAQMDLKQIAKTTREILRRIEEMNAALVETFATLLRRTSLAYVQKDSVPYILEHIKEGKTSASKEKTTISVGSAAEKLFKSLMEVLPEMFKSHVSKLNGNIVKSDVISSDSLEALARVAKADQESLNHDAKAQKKLIEFIFEGDAKQAKNAAIVLCHEQEKESLCRSVLKRLSDDLHNAKDNLESHLAALGQIARYLPRIFESRKDDITKFVIQKVLMKNRSEPDDVATTSKRKRTPVDEELEWVDDDELPEEVKCKVAGLKLLVKWVEGVATINDQDEDTVMGLFKVLWTVLSQEGELVREQTSSAICRSRMRVTASLSLFRLARNQRFEAHIENNQFINLSLTIQDSCFQARERIANKLMKYIHQQKLPIRFLTVLMLSAHEPERELFLRIKSFLTRKARDLRAQHEQNQDVTLVEHTFVRLIYLLSHHPDMGLDYEELRIFSQYVEVFLDAVATKQTISFLFHSVQRLKIVRDITSESSQYLYTLSDMAQYLIQERAKVSQWPIQSYQAEYVPPKSLFKLLKANLAQENAKKTYLPTSFVTQRQLERVKAVLDAPKRRRSGVGGNIQTATSARATKAQRTPNKPKKRRKPSVDEDNEATSDVGESSDNSAKASEPVVRRNAKRQARPDNVVELDDGEDTQMETNPSTANGKKQRKTASVARELEDMDSSEPILIRARKAR</sequence>
<feature type="region of interest" description="Disordered" evidence="6">
    <location>
        <begin position="1136"/>
        <end position="1265"/>
    </location>
</feature>
<dbReference type="STRING" id="1344416.A0A139ACQ8"/>
<reference evidence="7 8" key="1">
    <citation type="journal article" date="2015" name="Genome Biol. Evol.">
        <title>Phylogenomic analyses indicate that early fungi evolved digesting cell walls of algal ancestors of land plants.</title>
        <authorList>
            <person name="Chang Y."/>
            <person name="Wang S."/>
            <person name="Sekimoto S."/>
            <person name="Aerts A.L."/>
            <person name="Choi C."/>
            <person name="Clum A."/>
            <person name="LaButti K.M."/>
            <person name="Lindquist E.A."/>
            <person name="Yee Ngan C."/>
            <person name="Ohm R.A."/>
            <person name="Salamov A.A."/>
            <person name="Grigoriev I.V."/>
            <person name="Spatafora J.W."/>
            <person name="Berbee M.L."/>
        </authorList>
    </citation>
    <scope>NUCLEOTIDE SEQUENCE [LARGE SCALE GENOMIC DNA]</scope>
    <source>
        <strain evidence="7 8">JEL478</strain>
    </source>
</reference>
<evidence type="ECO:0000256" key="6">
    <source>
        <dbReference type="SAM" id="MobiDB-lite"/>
    </source>
</evidence>
<proteinExistence type="predicted"/>
<evidence type="ECO:0000313" key="7">
    <source>
        <dbReference type="EMBL" id="KXS14364.1"/>
    </source>
</evidence>
<dbReference type="PANTHER" id="PTHR12663">
    <property type="entry name" value="ANDROGEN INDUCED INHIBITOR OF PROLIFERATION AS3 / PDS5-RELATED"/>
    <property type="match status" value="1"/>
</dbReference>
<organism evidence="7 8">
    <name type="scientific">Gonapodya prolifera (strain JEL478)</name>
    <name type="common">Monoblepharis prolifera</name>
    <dbReference type="NCBI Taxonomy" id="1344416"/>
    <lineage>
        <taxon>Eukaryota</taxon>
        <taxon>Fungi</taxon>
        <taxon>Fungi incertae sedis</taxon>
        <taxon>Chytridiomycota</taxon>
        <taxon>Chytridiomycota incertae sedis</taxon>
        <taxon>Monoblepharidomycetes</taxon>
        <taxon>Monoblepharidales</taxon>
        <taxon>Gonapodyaceae</taxon>
        <taxon>Gonapodya</taxon>
    </lineage>
</organism>
<keyword evidence="4" id="KW-0539">Nucleus</keyword>
<feature type="compositionally biased region" description="Polar residues" evidence="6">
    <location>
        <begin position="1150"/>
        <end position="1166"/>
    </location>
</feature>
<dbReference type="EMBL" id="KQ965769">
    <property type="protein sequence ID" value="KXS14364.1"/>
    <property type="molecule type" value="Genomic_DNA"/>
</dbReference>
<evidence type="ECO:0000256" key="5">
    <source>
        <dbReference type="ARBA" id="ARBA00023306"/>
    </source>
</evidence>
<dbReference type="InterPro" id="IPR039776">
    <property type="entry name" value="Pds5"/>
</dbReference>
<evidence type="ECO:0000256" key="1">
    <source>
        <dbReference type="ARBA" id="ARBA00004123"/>
    </source>
</evidence>
<feature type="compositionally biased region" description="Polar residues" evidence="6">
    <location>
        <begin position="1187"/>
        <end position="1196"/>
    </location>
</feature>
<feature type="compositionally biased region" description="Acidic residues" evidence="6">
    <location>
        <begin position="1216"/>
        <end position="1225"/>
    </location>
</feature>
<dbReference type="InterPro" id="IPR016024">
    <property type="entry name" value="ARM-type_fold"/>
</dbReference>
<dbReference type="InterPro" id="IPR011989">
    <property type="entry name" value="ARM-like"/>
</dbReference>
<evidence type="ECO:0000256" key="4">
    <source>
        <dbReference type="ARBA" id="ARBA00023242"/>
    </source>
</evidence>
<dbReference type="Proteomes" id="UP000070544">
    <property type="component" value="Unassembled WGS sequence"/>
</dbReference>
<dbReference type="AlphaFoldDB" id="A0A139ACQ8"/>
<dbReference type="GO" id="GO:0006281">
    <property type="term" value="P:DNA repair"/>
    <property type="evidence" value="ECO:0007669"/>
    <property type="project" value="TreeGrafter"/>
</dbReference>
<keyword evidence="8" id="KW-1185">Reference proteome</keyword>
<dbReference type="GO" id="GO:0005634">
    <property type="term" value="C:nucleus"/>
    <property type="evidence" value="ECO:0007669"/>
    <property type="project" value="UniProtKB-SubCell"/>
</dbReference>
<feature type="compositionally biased region" description="Polar residues" evidence="6">
    <location>
        <begin position="1226"/>
        <end position="1235"/>
    </location>
</feature>
<dbReference type="OrthoDB" id="200660at2759"/>
<accession>A0A139ACQ8</accession>
<dbReference type="Pfam" id="PF20168">
    <property type="entry name" value="PDS5"/>
    <property type="match status" value="1"/>
</dbReference>
<dbReference type="GO" id="GO:0051301">
    <property type="term" value="P:cell division"/>
    <property type="evidence" value="ECO:0007669"/>
    <property type="project" value="UniProtKB-KW"/>
</dbReference>
<dbReference type="SUPFAM" id="SSF48371">
    <property type="entry name" value="ARM repeat"/>
    <property type="match status" value="2"/>
</dbReference>
<dbReference type="GO" id="GO:0007064">
    <property type="term" value="P:mitotic sister chromatid cohesion"/>
    <property type="evidence" value="ECO:0007669"/>
    <property type="project" value="InterPro"/>
</dbReference>
<evidence type="ECO:0008006" key="9">
    <source>
        <dbReference type="Google" id="ProtNLM"/>
    </source>
</evidence>
<evidence type="ECO:0000313" key="8">
    <source>
        <dbReference type="Proteomes" id="UP000070544"/>
    </source>
</evidence>
<keyword evidence="2" id="KW-0132">Cell division</keyword>
<gene>
    <name evidence="7" type="ORF">M427DRAFT_340606</name>
</gene>
<dbReference type="Gene3D" id="1.25.10.10">
    <property type="entry name" value="Leucine-rich Repeat Variant"/>
    <property type="match status" value="1"/>
</dbReference>
<evidence type="ECO:0000256" key="3">
    <source>
        <dbReference type="ARBA" id="ARBA00022776"/>
    </source>
</evidence>
<protein>
    <recommendedName>
        <fullName evidence="9">ARM repeat-containing protein</fullName>
    </recommendedName>
</protein>
<comment type="subcellular location">
    <subcellularLocation>
        <location evidence="1">Nucleus</location>
    </subcellularLocation>
</comment>
<dbReference type="GO" id="GO:0000785">
    <property type="term" value="C:chromatin"/>
    <property type="evidence" value="ECO:0007669"/>
    <property type="project" value="TreeGrafter"/>
</dbReference>
<dbReference type="OMA" id="YPPAYNM"/>
<keyword evidence="5" id="KW-0131">Cell cycle</keyword>
<name>A0A139ACQ8_GONPJ</name>
<evidence type="ECO:0000256" key="2">
    <source>
        <dbReference type="ARBA" id="ARBA00022618"/>
    </source>
</evidence>
<keyword evidence="3" id="KW-0498">Mitosis</keyword>
<dbReference type="CDD" id="cd19953">
    <property type="entry name" value="PDS5"/>
    <property type="match status" value="1"/>
</dbReference>
<dbReference type="PANTHER" id="PTHR12663:SF0">
    <property type="entry name" value="PRECOCIOUS DISSOCIATION OF SISTERS 5, ISOFORM A"/>
    <property type="match status" value="1"/>
</dbReference>